<dbReference type="EMBL" id="KV722660">
    <property type="protein sequence ID" value="OCH84551.1"/>
    <property type="molecule type" value="Genomic_DNA"/>
</dbReference>
<proteinExistence type="predicted"/>
<dbReference type="Proteomes" id="UP000250043">
    <property type="component" value="Unassembled WGS sequence"/>
</dbReference>
<evidence type="ECO:0000313" key="3">
    <source>
        <dbReference type="Proteomes" id="UP000250043"/>
    </source>
</evidence>
<reference evidence="2 3" key="1">
    <citation type="submission" date="2016-07" db="EMBL/GenBank/DDBJ databases">
        <title>Draft genome of the white-rot fungus Obba rivulosa 3A-2.</title>
        <authorList>
            <consortium name="DOE Joint Genome Institute"/>
            <person name="Miettinen O."/>
            <person name="Riley R."/>
            <person name="Acob R."/>
            <person name="Barry K."/>
            <person name="Cullen D."/>
            <person name="De Vries R."/>
            <person name="Hainaut M."/>
            <person name="Hatakka A."/>
            <person name="Henrissat B."/>
            <person name="Hilden K."/>
            <person name="Kuo R."/>
            <person name="Labutti K."/>
            <person name="Lipzen A."/>
            <person name="Makela M.R."/>
            <person name="Sandor L."/>
            <person name="Spatafora J.W."/>
            <person name="Grigoriev I.V."/>
            <person name="Hibbett D.S."/>
        </authorList>
    </citation>
    <scope>NUCLEOTIDE SEQUENCE [LARGE SCALE GENOMIC DNA]</scope>
    <source>
        <strain evidence="2 3">3A-2</strain>
    </source>
</reference>
<sequence>MQRKCEMALDDSEVHSSMLAELQAKYTDLAQTCSIEYETAQETERHLKQKCEEAKKLGDEKYAQCLEQCDQLKEQIKELERARDSLMNTSSKSVRVQSAG</sequence>
<keyword evidence="3" id="KW-1185">Reference proteome</keyword>
<organism evidence="2 3">
    <name type="scientific">Obba rivulosa</name>
    <dbReference type="NCBI Taxonomy" id="1052685"/>
    <lineage>
        <taxon>Eukaryota</taxon>
        <taxon>Fungi</taxon>
        <taxon>Dikarya</taxon>
        <taxon>Basidiomycota</taxon>
        <taxon>Agaricomycotina</taxon>
        <taxon>Agaricomycetes</taxon>
        <taxon>Polyporales</taxon>
        <taxon>Gelatoporiaceae</taxon>
        <taxon>Obba</taxon>
    </lineage>
</organism>
<protein>
    <submittedName>
        <fullName evidence="2">Uncharacterized protein</fullName>
    </submittedName>
</protein>
<feature type="coiled-coil region" evidence="1">
    <location>
        <begin position="37"/>
        <end position="92"/>
    </location>
</feature>
<accession>A0A8E2DF41</accession>
<gene>
    <name evidence="2" type="ORF">OBBRIDRAFT_396377</name>
</gene>
<name>A0A8E2DF41_9APHY</name>
<evidence type="ECO:0000313" key="2">
    <source>
        <dbReference type="EMBL" id="OCH84551.1"/>
    </source>
</evidence>
<dbReference type="AlphaFoldDB" id="A0A8E2DF41"/>
<evidence type="ECO:0000256" key="1">
    <source>
        <dbReference type="SAM" id="Coils"/>
    </source>
</evidence>
<keyword evidence="1" id="KW-0175">Coiled coil</keyword>